<dbReference type="Pfam" id="PF00892">
    <property type="entry name" value="EamA"/>
    <property type="match status" value="2"/>
</dbReference>
<feature type="transmembrane region" description="Helical" evidence="6">
    <location>
        <begin position="129"/>
        <end position="149"/>
    </location>
</feature>
<dbReference type="InterPro" id="IPR037185">
    <property type="entry name" value="EmrE-like"/>
</dbReference>
<gene>
    <name evidence="8" type="ORF">TNO020_430180</name>
</gene>
<dbReference type="GO" id="GO:0005886">
    <property type="term" value="C:plasma membrane"/>
    <property type="evidence" value="ECO:0007669"/>
    <property type="project" value="UniProtKB-SubCell"/>
</dbReference>
<dbReference type="RefSeq" id="WP_101917809.1">
    <property type="nucleotide sequence ID" value="NZ_JAFMUR010000004.1"/>
</dbReference>
<evidence type="ECO:0000259" key="7">
    <source>
        <dbReference type="Pfam" id="PF00892"/>
    </source>
</evidence>
<evidence type="ECO:0000256" key="1">
    <source>
        <dbReference type="ARBA" id="ARBA00004651"/>
    </source>
</evidence>
<dbReference type="InterPro" id="IPR000620">
    <property type="entry name" value="EamA_dom"/>
</dbReference>
<keyword evidence="5 6" id="KW-0472">Membrane</keyword>
<keyword evidence="2" id="KW-1003">Cell membrane</keyword>
<keyword evidence="3 6" id="KW-0812">Transmembrane</keyword>
<feature type="transmembrane region" description="Helical" evidence="6">
    <location>
        <begin position="191"/>
        <end position="211"/>
    </location>
</feature>
<evidence type="ECO:0000256" key="6">
    <source>
        <dbReference type="SAM" id="Phobius"/>
    </source>
</evidence>
<evidence type="ECO:0000256" key="3">
    <source>
        <dbReference type="ARBA" id="ARBA00022692"/>
    </source>
</evidence>
<evidence type="ECO:0000313" key="8">
    <source>
        <dbReference type="EMBL" id="SOS75174.1"/>
    </source>
</evidence>
<feature type="transmembrane region" description="Helical" evidence="6">
    <location>
        <begin position="103"/>
        <end position="124"/>
    </location>
</feature>
<feature type="domain" description="EamA" evidence="7">
    <location>
        <begin position="7"/>
        <end position="147"/>
    </location>
</feature>
<sequence>MNQRTLALIALSVATLIYGVTFTIAKEVMPMYIKPFGFIVIRVGGAAIVFWTLGLFINKKSTETARKIVIEKSDYKKISIAAFFGVGLNMLTFFKGLSYTTPISASVMMVTAPILVLIFSSIILKERLVLQKIIGIIIGLIGAIILIVYGSTSDGATKNMMFGNFLVFINAASYGMYLVQVKKIIGKYHPIVFVKWLYLFGLIFVLPFGFLELIEIQWQVMPISIYLKAGFVVLFTTCITYLCNLFALVRLKPTTVSVFIYLQPVIAAIYALLVGSDSFDTVKIMATLLIFLGVFLVSKQVVSVKNK</sequence>
<feature type="transmembrane region" description="Helical" evidence="6">
    <location>
        <begin position="281"/>
        <end position="298"/>
    </location>
</feature>
<keyword evidence="9" id="KW-1185">Reference proteome</keyword>
<proteinExistence type="predicted"/>
<feature type="transmembrane region" description="Helical" evidence="6">
    <location>
        <begin position="78"/>
        <end position="97"/>
    </location>
</feature>
<feature type="domain" description="EamA" evidence="7">
    <location>
        <begin position="161"/>
        <end position="298"/>
    </location>
</feature>
<feature type="transmembrane region" description="Helical" evidence="6">
    <location>
        <begin position="223"/>
        <end position="249"/>
    </location>
</feature>
<accession>A0A2H1YI43</accession>
<evidence type="ECO:0000256" key="5">
    <source>
        <dbReference type="ARBA" id="ARBA00023136"/>
    </source>
</evidence>
<feature type="transmembrane region" description="Helical" evidence="6">
    <location>
        <begin position="161"/>
        <end position="179"/>
    </location>
</feature>
<dbReference type="Proteomes" id="UP000234211">
    <property type="component" value="Unassembled WGS sequence"/>
</dbReference>
<keyword evidence="4 6" id="KW-1133">Transmembrane helix</keyword>
<dbReference type="AlphaFoldDB" id="A0A2H1YI43"/>
<evidence type="ECO:0000256" key="4">
    <source>
        <dbReference type="ARBA" id="ARBA00022989"/>
    </source>
</evidence>
<organism evidence="8 9">
    <name type="scientific">Tenacibaculum piscium</name>
    <dbReference type="NCBI Taxonomy" id="1458515"/>
    <lineage>
        <taxon>Bacteria</taxon>
        <taxon>Pseudomonadati</taxon>
        <taxon>Bacteroidota</taxon>
        <taxon>Flavobacteriia</taxon>
        <taxon>Flavobacteriales</taxon>
        <taxon>Flavobacteriaceae</taxon>
        <taxon>Tenacibaculum</taxon>
    </lineage>
</organism>
<name>A0A2H1YI43_9FLAO</name>
<dbReference type="SUPFAM" id="SSF103481">
    <property type="entry name" value="Multidrug resistance efflux transporter EmrE"/>
    <property type="match status" value="2"/>
</dbReference>
<reference evidence="9" key="1">
    <citation type="submission" date="2017-11" db="EMBL/GenBank/DDBJ databases">
        <authorList>
            <person name="Duchaud E."/>
        </authorList>
    </citation>
    <scope>NUCLEOTIDE SEQUENCE [LARGE SCALE GENOMIC DNA]</scope>
    <source>
        <strain evidence="9">Tenacibaculum sp. TNO020</strain>
    </source>
</reference>
<comment type="subcellular location">
    <subcellularLocation>
        <location evidence="1">Cell membrane</location>
        <topology evidence="1">Multi-pass membrane protein</topology>
    </subcellularLocation>
</comment>
<dbReference type="PANTHER" id="PTHR32322">
    <property type="entry name" value="INNER MEMBRANE TRANSPORTER"/>
    <property type="match status" value="1"/>
</dbReference>
<feature type="transmembrane region" description="Helical" evidence="6">
    <location>
        <begin position="256"/>
        <end position="275"/>
    </location>
</feature>
<dbReference type="Gene3D" id="1.10.3730.20">
    <property type="match status" value="1"/>
</dbReference>
<dbReference type="GeneID" id="86942821"/>
<dbReference type="OrthoDB" id="9811486at2"/>
<evidence type="ECO:0000313" key="9">
    <source>
        <dbReference type="Proteomes" id="UP000234211"/>
    </source>
</evidence>
<dbReference type="EMBL" id="OENF01000038">
    <property type="protein sequence ID" value="SOS75174.1"/>
    <property type="molecule type" value="Genomic_DNA"/>
</dbReference>
<evidence type="ECO:0000256" key="2">
    <source>
        <dbReference type="ARBA" id="ARBA00022475"/>
    </source>
</evidence>
<feature type="transmembrane region" description="Helical" evidence="6">
    <location>
        <begin position="35"/>
        <end position="57"/>
    </location>
</feature>
<dbReference type="PANTHER" id="PTHR32322:SF18">
    <property type="entry name" value="S-ADENOSYLMETHIONINE_S-ADENOSYLHOMOCYSTEINE TRANSPORTER"/>
    <property type="match status" value="1"/>
</dbReference>
<dbReference type="InterPro" id="IPR050638">
    <property type="entry name" value="AA-Vitamin_Transporters"/>
</dbReference>
<protein>
    <submittedName>
        <fullName evidence="8">Multidrug transporter</fullName>
    </submittedName>
</protein>